<dbReference type="GO" id="GO:0005886">
    <property type="term" value="C:plasma membrane"/>
    <property type="evidence" value="ECO:0007669"/>
    <property type="project" value="UniProtKB-SubCell"/>
</dbReference>
<feature type="transmembrane region" description="Helical" evidence="5">
    <location>
        <begin position="343"/>
        <end position="361"/>
    </location>
</feature>
<feature type="transmembrane region" description="Helical" evidence="5">
    <location>
        <begin position="102"/>
        <end position="124"/>
    </location>
</feature>
<evidence type="ECO:0000256" key="2">
    <source>
        <dbReference type="ARBA" id="ARBA00022692"/>
    </source>
</evidence>
<feature type="transmembrane region" description="Helical" evidence="5">
    <location>
        <begin position="12"/>
        <end position="31"/>
    </location>
</feature>
<accession>A0AAE3ZZI9</accession>
<evidence type="ECO:0000256" key="4">
    <source>
        <dbReference type="ARBA" id="ARBA00023136"/>
    </source>
</evidence>
<dbReference type="Gene3D" id="1.20.1250.20">
    <property type="entry name" value="MFS general substrate transporter like domains"/>
    <property type="match status" value="1"/>
</dbReference>
<feature type="transmembrane region" description="Helical" evidence="5">
    <location>
        <begin position="302"/>
        <end position="322"/>
    </location>
</feature>
<dbReference type="PANTHER" id="PTHR42910:SF1">
    <property type="entry name" value="MAJOR FACILITATOR SUPERFAMILY (MFS) PROFILE DOMAIN-CONTAINING PROTEIN"/>
    <property type="match status" value="1"/>
</dbReference>
<reference evidence="7 8" key="1">
    <citation type="submission" date="2023-07" db="EMBL/GenBank/DDBJ databases">
        <title>Sequencing the genomes of 1000 actinobacteria strains.</title>
        <authorList>
            <person name="Klenk H.-P."/>
        </authorList>
    </citation>
    <scope>NUCLEOTIDE SEQUENCE [LARGE SCALE GENOMIC DNA]</scope>
    <source>
        <strain evidence="7 8">DSM 44711</strain>
    </source>
</reference>
<dbReference type="PANTHER" id="PTHR42910">
    <property type="entry name" value="TRANSPORTER SCO4007-RELATED"/>
    <property type="match status" value="1"/>
</dbReference>
<sequence>MTLSATPHMTPVRTTVFAVAAGLAVGNLYWAQPLIEVIAGTFGVSSPAAAALVTVTQVGYAAGIFLLVPLGDVLNRRRLVPLMLLLSAGMLLAAAASPGYPVLFAALGGLGMTTVGAQLLTPLASELAAPDRRGSVVGTVASGVLVGILLSRTVSGVVADLFGWRAIFLLAAGATVVAAAVLHGIIPALAPREPIPYPRLLRSVFTTVGQLRAAPPTLLISAAGFAVFSLFWTSLTFLLTAPPFGYSVTRIGLVGLAGLAGALAARQAGALHDRGRSVAATGAALALLALSLTIAWAGQDSIIVLIVAVVLLDVAVQAVLLLGQTRLFALAGPARSRVNTAVVVSNFLGGAVGSAVAGPLWAAGGWAAIMSAAIGVTLTALLLWATTRRRLATTGTPADGVERD</sequence>
<comment type="caution">
    <text evidence="7">The sequence shown here is derived from an EMBL/GenBank/DDBJ whole genome shotgun (WGS) entry which is preliminary data.</text>
</comment>
<keyword evidence="3 5" id="KW-1133">Transmembrane helix</keyword>
<comment type="subcellular location">
    <subcellularLocation>
        <location evidence="1">Cell membrane</location>
        <topology evidence="1">Multi-pass membrane protein</topology>
    </subcellularLocation>
</comment>
<evidence type="ECO:0000313" key="7">
    <source>
        <dbReference type="EMBL" id="MDR7327696.1"/>
    </source>
</evidence>
<evidence type="ECO:0000256" key="1">
    <source>
        <dbReference type="ARBA" id="ARBA00004651"/>
    </source>
</evidence>
<dbReference type="InterPro" id="IPR036259">
    <property type="entry name" value="MFS_trans_sf"/>
</dbReference>
<evidence type="ECO:0000313" key="8">
    <source>
        <dbReference type="Proteomes" id="UP001183629"/>
    </source>
</evidence>
<feature type="transmembrane region" description="Helical" evidence="5">
    <location>
        <begin position="37"/>
        <end position="67"/>
    </location>
</feature>
<dbReference type="Proteomes" id="UP001183629">
    <property type="component" value="Unassembled WGS sequence"/>
</dbReference>
<dbReference type="RefSeq" id="WP_310428205.1">
    <property type="nucleotide sequence ID" value="NZ_JAVDYC010000001.1"/>
</dbReference>
<feature type="transmembrane region" description="Helical" evidence="5">
    <location>
        <begin position="244"/>
        <end position="265"/>
    </location>
</feature>
<dbReference type="SUPFAM" id="SSF103473">
    <property type="entry name" value="MFS general substrate transporter"/>
    <property type="match status" value="1"/>
</dbReference>
<proteinExistence type="predicted"/>
<evidence type="ECO:0000256" key="3">
    <source>
        <dbReference type="ARBA" id="ARBA00022989"/>
    </source>
</evidence>
<feature type="domain" description="Major facilitator superfamily (MFS) profile" evidence="6">
    <location>
        <begin position="10"/>
        <end position="390"/>
    </location>
</feature>
<dbReference type="CDD" id="cd17324">
    <property type="entry name" value="MFS_NepI_like"/>
    <property type="match status" value="1"/>
</dbReference>
<keyword evidence="2 5" id="KW-0812">Transmembrane</keyword>
<dbReference type="EMBL" id="JAVDYC010000001">
    <property type="protein sequence ID" value="MDR7327696.1"/>
    <property type="molecule type" value="Genomic_DNA"/>
</dbReference>
<dbReference type="AlphaFoldDB" id="A0AAE3ZZI9"/>
<keyword evidence="4 5" id="KW-0472">Membrane</keyword>
<name>A0AAE3ZZI9_9ACTN</name>
<protein>
    <submittedName>
        <fullName evidence="7">MFS family arabinose efflux permease</fullName>
    </submittedName>
</protein>
<feature type="transmembrane region" description="Helical" evidence="5">
    <location>
        <begin position="136"/>
        <end position="154"/>
    </location>
</feature>
<gene>
    <name evidence="7" type="ORF">J2S44_007946</name>
</gene>
<evidence type="ECO:0000256" key="5">
    <source>
        <dbReference type="SAM" id="Phobius"/>
    </source>
</evidence>
<dbReference type="InterPro" id="IPR020846">
    <property type="entry name" value="MFS_dom"/>
</dbReference>
<dbReference type="PROSITE" id="PS50850">
    <property type="entry name" value="MFS"/>
    <property type="match status" value="1"/>
</dbReference>
<organism evidence="7 8">
    <name type="scientific">Catenuloplanes niger</name>
    <dbReference type="NCBI Taxonomy" id="587534"/>
    <lineage>
        <taxon>Bacteria</taxon>
        <taxon>Bacillati</taxon>
        <taxon>Actinomycetota</taxon>
        <taxon>Actinomycetes</taxon>
        <taxon>Micromonosporales</taxon>
        <taxon>Micromonosporaceae</taxon>
        <taxon>Catenuloplanes</taxon>
    </lineage>
</organism>
<feature type="transmembrane region" description="Helical" evidence="5">
    <location>
        <begin position="166"/>
        <end position="190"/>
    </location>
</feature>
<feature type="transmembrane region" description="Helical" evidence="5">
    <location>
        <begin position="277"/>
        <end position="296"/>
    </location>
</feature>
<dbReference type="Pfam" id="PF07690">
    <property type="entry name" value="MFS_1"/>
    <property type="match status" value="1"/>
</dbReference>
<evidence type="ECO:0000259" key="6">
    <source>
        <dbReference type="PROSITE" id="PS50850"/>
    </source>
</evidence>
<feature type="transmembrane region" description="Helical" evidence="5">
    <location>
        <begin position="211"/>
        <end position="232"/>
    </location>
</feature>
<dbReference type="GO" id="GO:0022857">
    <property type="term" value="F:transmembrane transporter activity"/>
    <property type="evidence" value="ECO:0007669"/>
    <property type="project" value="InterPro"/>
</dbReference>
<feature type="transmembrane region" description="Helical" evidence="5">
    <location>
        <begin position="367"/>
        <end position="385"/>
    </location>
</feature>
<feature type="transmembrane region" description="Helical" evidence="5">
    <location>
        <begin position="79"/>
        <end position="96"/>
    </location>
</feature>
<keyword evidence="8" id="KW-1185">Reference proteome</keyword>
<dbReference type="InterPro" id="IPR011701">
    <property type="entry name" value="MFS"/>
</dbReference>